<keyword evidence="5" id="KW-0812">Transmembrane</keyword>
<dbReference type="Proteomes" id="UP000287651">
    <property type="component" value="Unassembled WGS sequence"/>
</dbReference>
<keyword evidence="1" id="KW-0479">Metal-binding</keyword>
<dbReference type="Pfam" id="PF13639">
    <property type="entry name" value="zf-RING_2"/>
    <property type="match status" value="1"/>
</dbReference>
<dbReference type="CDD" id="cd16448">
    <property type="entry name" value="RING-H2"/>
    <property type="match status" value="1"/>
</dbReference>
<dbReference type="InterPro" id="IPR013083">
    <property type="entry name" value="Znf_RING/FYVE/PHD"/>
</dbReference>
<evidence type="ECO:0000313" key="7">
    <source>
        <dbReference type="EMBL" id="RRT38513.1"/>
    </source>
</evidence>
<evidence type="ECO:0000256" key="5">
    <source>
        <dbReference type="SAM" id="Phobius"/>
    </source>
</evidence>
<name>A0A426XGD7_ENSVE</name>
<evidence type="ECO:0000256" key="4">
    <source>
        <dbReference type="PROSITE-ProRule" id="PRU00175"/>
    </source>
</evidence>
<gene>
    <name evidence="7" type="ORF">B296_00040345</name>
</gene>
<dbReference type="SUPFAM" id="SSF57850">
    <property type="entry name" value="RING/U-box"/>
    <property type="match status" value="1"/>
</dbReference>
<dbReference type="InterPro" id="IPR001841">
    <property type="entry name" value="Znf_RING"/>
</dbReference>
<dbReference type="InterPro" id="IPR052788">
    <property type="entry name" value="RING-type_E3_ligase_ATL"/>
</dbReference>
<evidence type="ECO:0000256" key="2">
    <source>
        <dbReference type="ARBA" id="ARBA00022771"/>
    </source>
</evidence>
<organism evidence="7 8">
    <name type="scientific">Ensete ventricosum</name>
    <name type="common">Abyssinian banana</name>
    <name type="synonym">Musa ensete</name>
    <dbReference type="NCBI Taxonomy" id="4639"/>
    <lineage>
        <taxon>Eukaryota</taxon>
        <taxon>Viridiplantae</taxon>
        <taxon>Streptophyta</taxon>
        <taxon>Embryophyta</taxon>
        <taxon>Tracheophyta</taxon>
        <taxon>Spermatophyta</taxon>
        <taxon>Magnoliopsida</taxon>
        <taxon>Liliopsida</taxon>
        <taxon>Zingiberales</taxon>
        <taxon>Musaceae</taxon>
        <taxon>Ensete</taxon>
    </lineage>
</organism>
<sequence>MAEPPFQAPSPSGRPDADEALSLMMLVFRAFFFFGSIASSFLIMALVMFLLLAVAGYCETRQWRAMVTSFLDKIPHGVYIVPSSPSPPPSTSDGGVPEHQLDHCVICMEEYAGGERLWVMPACKHVFHEACIKQWLFNPPLTCPICRIRVIQSSDDDVAAAADDDDDGDDIDTPLLVGTGRCRARGVLQMGQVLDGKSNQSRMHFSWNLCLHCGSSHSFSLPTKSSKQMTQLSR</sequence>
<feature type="transmembrane region" description="Helical" evidence="5">
    <location>
        <begin position="31"/>
        <end position="57"/>
    </location>
</feature>
<dbReference type="AlphaFoldDB" id="A0A426XGD7"/>
<keyword evidence="5" id="KW-0472">Membrane</keyword>
<feature type="domain" description="RING-type" evidence="6">
    <location>
        <begin position="104"/>
        <end position="147"/>
    </location>
</feature>
<dbReference type="PANTHER" id="PTHR45798">
    <property type="entry name" value="RING-H2 FINGER PROTEIN ATL61-RELATED-RELATED"/>
    <property type="match status" value="1"/>
</dbReference>
<proteinExistence type="predicted"/>
<dbReference type="SMART" id="SM00184">
    <property type="entry name" value="RING"/>
    <property type="match status" value="1"/>
</dbReference>
<dbReference type="EMBL" id="AMZH03021135">
    <property type="protein sequence ID" value="RRT38513.1"/>
    <property type="molecule type" value="Genomic_DNA"/>
</dbReference>
<evidence type="ECO:0000259" key="6">
    <source>
        <dbReference type="PROSITE" id="PS50089"/>
    </source>
</evidence>
<evidence type="ECO:0000313" key="8">
    <source>
        <dbReference type="Proteomes" id="UP000287651"/>
    </source>
</evidence>
<dbReference type="PANTHER" id="PTHR45798:SF92">
    <property type="entry name" value="RING-TYPE DOMAIN-CONTAINING PROTEIN"/>
    <property type="match status" value="1"/>
</dbReference>
<protein>
    <recommendedName>
        <fullName evidence="6">RING-type domain-containing protein</fullName>
    </recommendedName>
</protein>
<keyword evidence="2 4" id="KW-0863">Zinc-finger</keyword>
<keyword evidence="3" id="KW-0862">Zinc</keyword>
<accession>A0A426XGD7</accession>
<dbReference type="Gene3D" id="3.30.40.10">
    <property type="entry name" value="Zinc/RING finger domain, C3HC4 (zinc finger)"/>
    <property type="match status" value="1"/>
</dbReference>
<keyword evidence="5" id="KW-1133">Transmembrane helix</keyword>
<evidence type="ECO:0000256" key="3">
    <source>
        <dbReference type="ARBA" id="ARBA00022833"/>
    </source>
</evidence>
<dbReference type="GO" id="GO:0008270">
    <property type="term" value="F:zinc ion binding"/>
    <property type="evidence" value="ECO:0007669"/>
    <property type="project" value="UniProtKB-KW"/>
</dbReference>
<dbReference type="PROSITE" id="PS50089">
    <property type="entry name" value="ZF_RING_2"/>
    <property type="match status" value="1"/>
</dbReference>
<comment type="caution">
    <text evidence="7">The sequence shown here is derived from an EMBL/GenBank/DDBJ whole genome shotgun (WGS) entry which is preliminary data.</text>
</comment>
<evidence type="ECO:0000256" key="1">
    <source>
        <dbReference type="ARBA" id="ARBA00022723"/>
    </source>
</evidence>
<reference evidence="7 8" key="1">
    <citation type="journal article" date="2014" name="Agronomy (Basel)">
        <title>A Draft Genome Sequence for Ensete ventricosum, the Drought-Tolerant Tree Against Hunger.</title>
        <authorList>
            <person name="Harrison J."/>
            <person name="Moore K.A."/>
            <person name="Paszkiewicz K."/>
            <person name="Jones T."/>
            <person name="Grant M."/>
            <person name="Ambacheew D."/>
            <person name="Muzemil S."/>
            <person name="Studholme D.J."/>
        </authorList>
    </citation>
    <scope>NUCLEOTIDE SEQUENCE [LARGE SCALE GENOMIC DNA]</scope>
</reference>